<dbReference type="EMBL" id="JAMWBK010000003">
    <property type="protein sequence ID" value="KAJ8906686.1"/>
    <property type="molecule type" value="Genomic_DNA"/>
</dbReference>
<keyword evidence="4" id="KW-1185">Reference proteome</keyword>
<sequence length="514" mass="56466">MVGYEFVGTAINEDEDELPASMSLMQRIAPSVAEFERARDDVTGSRRLKGAFSGGWDRSVVSEQVQNEWKPASFISSRSNRAQAKASTLEDLVDEEDIRSLGERIQPHQTGAYNAVVIPARGARGRSKGYDLLSRTGWKVGSKLGEQPSSASNTRTIGPQLPPSRTRAQQTVDGGIGRFLEDVAKRKADRYGVGSTKGTIATAGGIEQASGPVAQKEFADDDDGVYEPDKPRMEEEDDGPQIAGWTGDLRQNQRDTNDNEGMEAHSFVRGFLVAERLDPYSGGPSQQDSDHGDVDWTKFRHNFEADPFKGELQISGILQSEVIRVQNVEQRRLVLGEKALPRSAQAESRKDSDGHLASNRKSAEGQRKELMDSLGGDVHSRFVSVGTEKNAPTAAIEAAPKERGLMLSDSQREEAFFQPLPLLCKRFNVPHTELNIAKIITTQQWKTSRFSSAGIEFANKEAQRRGQEPRQGVREPGVGENEALEPESVLDAPVPKEEKPSSELFQAIFGEDSD</sequence>
<evidence type="ECO:0000256" key="1">
    <source>
        <dbReference type="SAM" id="MobiDB-lite"/>
    </source>
</evidence>
<organism evidence="3 4">
    <name type="scientific">Rhodosorus marinus</name>
    <dbReference type="NCBI Taxonomy" id="101924"/>
    <lineage>
        <taxon>Eukaryota</taxon>
        <taxon>Rhodophyta</taxon>
        <taxon>Stylonematophyceae</taxon>
        <taxon>Stylonematales</taxon>
        <taxon>Stylonemataceae</taxon>
        <taxon>Rhodosorus</taxon>
    </lineage>
</organism>
<dbReference type="Pfam" id="PF07713">
    <property type="entry name" value="DUF1604"/>
    <property type="match status" value="1"/>
</dbReference>
<feature type="compositionally biased region" description="Polar residues" evidence="1">
    <location>
        <begin position="147"/>
        <end position="157"/>
    </location>
</feature>
<name>A0AAV8V1L7_9RHOD</name>
<accession>A0AAV8V1L7</accession>
<protein>
    <recommendedName>
        <fullName evidence="2">G patch domain-containing protein</fullName>
    </recommendedName>
</protein>
<proteinExistence type="predicted"/>
<feature type="domain" description="G patch" evidence="2">
    <location>
        <begin position="40"/>
        <end position="105"/>
    </location>
</feature>
<dbReference type="AlphaFoldDB" id="A0AAV8V1L7"/>
<feature type="region of interest" description="Disordered" evidence="1">
    <location>
        <begin position="341"/>
        <end position="371"/>
    </location>
</feature>
<feature type="region of interest" description="Disordered" evidence="1">
    <location>
        <begin position="219"/>
        <end position="258"/>
    </location>
</feature>
<evidence type="ECO:0000313" key="3">
    <source>
        <dbReference type="EMBL" id="KAJ8906686.1"/>
    </source>
</evidence>
<evidence type="ECO:0000259" key="2">
    <source>
        <dbReference type="Pfam" id="PF07713"/>
    </source>
</evidence>
<feature type="compositionally biased region" description="Basic and acidic residues" evidence="1">
    <location>
        <begin position="361"/>
        <end position="371"/>
    </location>
</feature>
<feature type="region of interest" description="Disordered" evidence="1">
    <location>
        <begin position="141"/>
        <end position="169"/>
    </location>
</feature>
<feature type="compositionally biased region" description="Basic and acidic residues" evidence="1">
    <location>
        <begin position="459"/>
        <end position="473"/>
    </location>
</feature>
<dbReference type="InterPro" id="IPR011666">
    <property type="entry name" value="DUF1604"/>
</dbReference>
<evidence type="ECO:0000313" key="4">
    <source>
        <dbReference type="Proteomes" id="UP001157974"/>
    </source>
</evidence>
<dbReference type="GO" id="GO:0006397">
    <property type="term" value="P:mRNA processing"/>
    <property type="evidence" value="ECO:0007669"/>
    <property type="project" value="InterPro"/>
</dbReference>
<dbReference type="Proteomes" id="UP001157974">
    <property type="component" value="Unassembled WGS sequence"/>
</dbReference>
<reference evidence="3 4" key="1">
    <citation type="journal article" date="2023" name="Nat. Commun.">
        <title>Origin of minicircular mitochondrial genomes in red algae.</title>
        <authorList>
            <person name="Lee Y."/>
            <person name="Cho C.H."/>
            <person name="Lee Y.M."/>
            <person name="Park S.I."/>
            <person name="Yang J.H."/>
            <person name="West J.A."/>
            <person name="Bhattacharya D."/>
            <person name="Yoon H.S."/>
        </authorList>
    </citation>
    <scope>NUCLEOTIDE SEQUENCE [LARGE SCALE GENOMIC DNA]</scope>
    <source>
        <strain evidence="3 4">CCMP1338</strain>
        <tissue evidence="3">Whole cell</tissue>
    </source>
</reference>
<dbReference type="PANTHER" id="PTHR13384">
    <property type="entry name" value="G PATCH DOMAIN-CONTAINING PROTEIN 1"/>
    <property type="match status" value="1"/>
</dbReference>
<gene>
    <name evidence="3" type="ORF">NDN08_003176</name>
</gene>
<dbReference type="GO" id="GO:0005634">
    <property type="term" value="C:nucleus"/>
    <property type="evidence" value="ECO:0007669"/>
    <property type="project" value="TreeGrafter"/>
</dbReference>
<dbReference type="GO" id="GO:0003723">
    <property type="term" value="F:RNA binding"/>
    <property type="evidence" value="ECO:0007669"/>
    <property type="project" value="TreeGrafter"/>
</dbReference>
<comment type="caution">
    <text evidence="3">The sequence shown here is derived from an EMBL/GenBank/DDBJ whole genome shotgun (WGS) entry which is preliminary data.</text>
</comment>
<dbReference type="PANTHER" id="PTHR13384:SF19">
    <property type="entry name" value="G PATCH DOMAIN-CONTAINING PROTEIN 1"/>
    <property type="match status" value="1"/>
</dbReference>
<feature type="region of interest" description="Disordered" evidence="1">
    <location>
        <begin position="459"/>
        <end position="514"/>
    </location>
</feature>